<protein>
    <submittedName>
        <fullName evidence="9">MFS transporter</fullName>
    </submittedName>
</protein>
<evidence type="ECO:0000313" key="10">
    <source>
        <dbReference type="Proteomes" id="UP001589865"/>
    </source>
</evidence>
<feature type="transmembrane region" description="Helical" evidence="7">
    <location>
        <begin position="159"/>
        <end position="179"/>
    </location>
</feature>
<feature type="transmembrane region" description="Helical" evidence="7">
    <location>
        <begin position="63"/>
        <end position="85"/>
    </location>
</feature>
<dbReference type="PROSITE" id="PS50850">
    <property type="entry name" value="MFS"/>
    <property type="match status" value="1"/>
</dbReference>
<keyword evidence="10" id="KW-1185">Reference proteome</keyword>
<evidence type="ECO:0000256" key="7">
    <source>
        <dbReference type="SAM" id="Phobius"/>
    </source>
</evidence>
<evidence type="ECO:0000256" key="4">
    <source>
        <dbReference type="ARBA" id="ARBA00022692"/>
    </source>
</evidence>
<dbReference type="RefSeq" id="WP_377045925.1">
    <property type="nucleotide sequence ID" value="NZ_JBHLUN010000013.1"/>
</dbReference>
<comment type="caution">
    <text evidence="9">The sequence shown here is derived from an EMBL/GenBank/DDBJ whole genome shotgun (WGS) entry which is preliminary data.</text>
</comment>
<dbReference type="Gene3D" id="1.20.1250.20">
    <property type="entry name" value="MFS general substrate transporter like domains"/>
    <property type="match status" value="1"/>
</dbReference>
<feature type="transmembrane region" description="Helical" evidence="7">
    <location>
        <begin position="118"/>
        <end position="139"/>
    </location>
</feature>
<feature type="transmembrane region" description="Helical" evidence="7">
    <location>
        <begin position="433"/>
        <end position="456"/>
    </location>
</feature>
<comment type="similarity">
    <text evidence="2">Belongs to the major facilitator superfamily. Sugar transporter (TC 2.A.1.1) family.</text>
</comment>
<evidence type="ECO:0000259" key="8">
    <source>
        <dbReference type="PROSITE" id="PS50850"/>
    </source>
</evidence>
<feature type="transmembrane region" description="Helical" evidence="7">
    <location>
        <begin position="275"/>
        <end position="298"/>
    </location>
</feature>
<dbReference type="Proteomes" id="UP001589865">
    <property type="component" value="Unassembled WGS sequence"/>
</dbReference>
<feature type="transmembrane region" description="Helical" evidence="7">
    <location>
        <begin position="185"/>
        <end position="202"/>
    </location>
</feature>
<feature type="transmembrane region" description="Helical" evidence="7">
    <location>
        <begin position="402"/>
        <end position="427"/>
    </location>
</feature>
<proteinExistence type="inferred from homology"/>
<keyword evidence="5 7" id="KW-1133">Transmembrane helix</keyword>
<dbReference type="InterPro" id="IPR005828">
    <property type="entry name" value="MFS_sugar_transport-like"/>
</dbReference>
<name>A0ABV6K075_9PROT</name>
<dbReference type="PANTHER" id="PTHR23511">
    <property type="entry name" value="SYNAPTIC VESICLE GLYCOPROTEIN 2"/>
    <property type="match status" value="1"/>
</dbReference>
<sequence>MPQQIETDIPARMDRLPFSRFHMLVIAALGITWVLDGLEVTVVGSLGPTLRHPDTLALSEAEVGIVASAYLAGAVFGSIFFGWLTDRFGRRAIFNVTLGIYIAGVILTAFSWNVWSLAFFRAMTGVGIGGEYASINSAIDELMPARLRGRIDMVVNGSFWGGAAVGAAGSLLLLSGTLVSLDLGWRLGFGIGGVLGIFILLLRRFVPESPRWLITHGRQEEAERVLREIEGRVREHEAGDLPPPEGKKLTIHPKPHFGMLPILRAMLGKFRARSALALTLMIAQAFLFNAVFFTYGLVLASYYNIPEARTGLYILPLAAGNLLGPILLGSLFDTVGRRRMITLTYGLSGLLLLAVAVLFGMGVFTAWTQTIAWMVVFFVASAAASSAYMTASEIFPLESRSLAIALFYAIGTGVGGTFAPWIFGALIATKQPWMLAAGYMASAALMLAAAATEWALGVDAEGQSLESVADPLSS</sequence>
<dbReference type="SUPFAM" id="SSF103473">
    <property type="entry name" value="MFS general substrate transporter"/>
    <property type="match status" value="1"/>
</dbReference>
<feature type="transmembrane region" description="Helical" evidence="7">
    <location>
        <begin position="370"/>
        <end position="390"/>
    </location>
</feature>
<gene>
    <name evidence="9" type="ORF">ACFFGY_18115</name>
</gene>
<evidence type="ECO:0000256" key="1">
    <source>
        <dbReference type="ARBA" id="ARBA00004141"/>
    </source>
</evidence>
<dbReference type="InterPro" id="IPR036259">
    <property type="entry name" value="MFS_trans_sf"/>
</dbReference>
<dbReference type="EMBL" id="JBHLUN010000013">
    <property type="protein sequence ID" value="MFC0410173.1"/>
    <property type="molecule type" value="Genomic_DNA"/>
</dbReference>
<comment type="subcellular location">
    <subcellularLocation>
        <location evidence="1">Membrane</location>
        <topology evidence="1">Multi-pass membrane protein</topology>
    </subcellularLocation>
</comment>
<feature type="transmembrane region" description="Helical" evidence="7">
    <location>
        <begin position="21"/>
        <end position="43"/>
    </location>
</feature>
<feature type="domain" description="Major facilitator superfamily (MFS) profile" evidence="8">
    <location>
        <begin position="25"/>
        <end position="461"/>
    </location>
</feature>
<keyword evidence="4 7" id="KW-0812">Transmembrane</keyword>
<feature type="transmembrane region" description="Helical" evidence="7">
    <location>
        <begin position="343"/>
        <end position="364"/>
    </location>
</feature>
<evidence type="ECO:0000256" key="5">
    <source>
        <dbReference type="ARBA" id="ARBA00022989"/>
    </source>
</evidence>
<accession>A0ABV6K075</accession>
<dbReference type="Pfam" id="PF00083">
    <property type="entry name" value="Sugar_tr"/>
    <property type="match status" value="1"/>
</dbReference>
<reference evidence="9 10" key="1">
    <citation type="submission" date="2024-09" db="EMBL/GenBank/DDBJ databases">
        <authorList>
            <person name="Sun Q."/>
            <person name="Mori K."/>
        </authorList>
    </citation>
    <scope>NUCLEOTIDE SEQUENCE [LARGE SCALE GENOMIC DNA]</scope>
    <source>
        <strain evidence="9 10">TBRC 5777</strain>
    </source>
</reference>
<dbReference type="CDD" id="cd17316">
    <property type="entry name" value="MFS_SV2_like"/>
    <property type="match status" value="1"/>
</dbReference>
<evidence type="ECO:0000313" key="9">
    <source>
        <dbReference type="EMBL" id="MFC0410173.1"/>
    </source>
</evidence>
<evidence type="ECO:0000256" key="2">
    <source>
        <dbReference type="ARBA" id="ARBA00010992"/>
    </source>
</evidence>
<evidence type="ECO:0000256" key="6">
    <source>
        <dbReference type="ARBA" id="ARBA00023136"/>
    </source>
</evidence>
<evidence type="ECO:0000256" key="3">
    <source>
        <dbReference type="ARBA" id="ARBA00022448"/>
    </source>
</evidence>
<dbReference type="PANTHER" id="PTHR23511:SF34">
    <property type="entry name" value="SYNAPTIC VESICLE GLYCOPROTEIN 2"/>
    <property type="match status" value="1"/>
</dbReference>
<keyword evidence="3" id="KW-0813">Transport</keyword>
<feature type="transmembrane region" description="Helical" evidence="7">
    <location>
        <begin position="92"/>
        <end position="112"/>
    </location>
</feature>
<feature type="transmembrane region" description="Helical" evidence="7">
    <location>
        <begin position="310"/>
        <end position="331"/>
    </location>
</feature>
<organism evidence="9 10">
    <name type="scientific">Roseomonas elaeocarpi</name>
    <dbReference type="NCBI Taxonomy" id="907779"/>
    <lineage>
        <taxon>Bacteria</taxon>
        <taxon>Pseudomonadati</taxon>
        <taxon>Pseudomonadota</taxon>
        <taxon>Alphaproteobacteria</taxon>
        <taxon>Acetobacterales</taxon>
        <taxon>Roseomonadaceae</taxon>
        <taxon>Roseomonas</taxon>
    </lineage>
</organism>
<dbReference type="InterPro" id="IPR020846">
    <property type="entry name" value="MFS_dom"/>
</dbReference>
<keyword evidence="6 7" id="KW-0472">Membrane</keyword>